<dbReference type="EMBL" id="BARS01021797">
    <property type="protein sequence ID" value="GAG07746.1"/>
    <property type="molecule type" value="Genomic_DNA"/>
</dbReference>
<comment type="caution">
    <text evidence="2">The sequence shown here is derived from an EMBL/GenBank/DDBJ whole genome shotgun (WGS) entry which is preliminary data.</text>
</comment>
<feature type="compositionally biased region" description="Basic and acidic residues" evidence="1">
    <location>
        <begin position="137"/>
        <end position="148"/>
    </location>
</feature>
<organism evidence="2">
    <name type="scientific">marine sediment metagenome</name>
    <dbReference type="NCBI Taxonomy" id="412755"/>
    <lineage>
        <taxon>unclassified sequences</taxon>
        <taxon>metagenomes</taxon>
        <taxon>ecological metagenomes</taxon>
    </lineage>
</organism>
<accession>X0W4V3</accession>
<dbReference type="SUPFAM" id="SSF54523">
    <property type="entry name" value="Pili subunits"/>
    <property type="match status" value="1"/>
</dbReference>
<protein>
    <submittedName>
        <fullName evidence="2">Uncharacterized protein</fullName>
    </submittedName>
</protein>
<sequence>RDLEAKLVKIQKEFAEATGGKNILVAAASDLAGAQQAVANIENPVGKTLLSLFMPTLNRLLEASFRLRTEREATRAFLAVRLYQMRTGRLPDSLDELVKENILPSVPVDMFADKPLRYDPKRRLIWSVGPDEVDDGGEGKPGDPRGKDYVLAIPEWP</sequence>
<evidence type="ECO:0000313" key="2">
    <source>
        <dbReference type="EMBL" id="GAG07746.1"/>
    </source>
</evidence>
<gene>
    <name evidence="2" type="ORF">S01H1_34949</name>
</gene>
<dbReference type="AlphaFoldDB" id="X0W4V3"/>
<feature type="non-terminal residue" evidence="2">
    <location>
        <position position="1"/>
    </location>
</feature>
<feature type="region of interest" description="Disordered" evidence="1">
    <location>
        <begin position="129"/>
        <end position="148"/>
    </location>
</feature>
<dbReference type="InterPro" id="IPR045584">
    <property type="entry name" value="Pilin-like"/>
</dbReference>
<proteinExistence type="predicted"/>
<name>X0W4V3_9ZZZZ</name>
<reference evidence="2" key="1">
    <citation type="journal article" date="2014" name="Front. Microbiol.">
        <title>High frequency of phylogenetically diverse reductive dehalogenase-homologous genes in deep subseafloor sedimentary metagenomes.</title>
        <authorList>
            <person name="Kawai M."/>
            <person name="Futagami T."/>
            <person name="Toyoda A."/>
            <person name="Takaki Y."/>
            <person name="Nishi S."/>
            <person name="Hori S."/>
            <person name="Arai W."/>
            <person name="Tsubouchi T."/>
            <person name="Morono Y."/>
            <person name="Uchiyama I."/>
            <person name="Ito T."/>
            <person name="Fujiyama A."/>
            <person name="Inagaki F."/>
            <person name="Takami H."/>
        </authorList>
    </citation>
    <scope>NUCLEOTIDE SEQUENCE</scope>
    <source>
        <strain evidence="2">Expedition CK06-06</strain>
    </source>
</reference>
<evidence type="ECO:0000256" key="1">
    <source>
        <dbReference type="SAM" id="MobiDB-lite"/>
    </source>
</evidence>